<dbReference type="Pfam" id="PF13193">
    <property type="entry name" value="AMP-binding_C"/>
    <property type="match status" value="1"/>
</dbReference>
<dbReference type="VEuPathDB" id="FungiDB:YALI1_A15105g"/>
<dbReference type="VEuPathDB" id="FungiDB:YALI0_A15103g"/>
<name>A0A371BZW2_YARLL</name>
<dbReference type="EMBL" id="KZ859102">
    <property type="protein sequence ID" value="RDW23200.1"/>
    <property type="molecule type" value="Genomic_DNA"/>
</dbReference>
<dbReference type="Proteomes" id="UP000256601">
    <property type="component" value="Unassembled WGS sequence"/>
</dbReference>
<organism evidence="5 6">
    <name type="scientific">Yarrowia lipolytica</name>
    <name type="common">Candida lipolytica</name>
    <dbReference type="NCBI Taxonomy" id="4952"/>
    <lineage>
        <taxon>Eukaryota</taxon>
        <taxon>Fungi</taxon>
        <taxon>Dikarya</taxon>
        <taxon>Ascomycota</taxon>
        <taxon>Saccharomycotina</taxon>
        <taxon>Dipodascomycetes</taxon>
        <taxon>Dipodascales</taxon>
        <taxon>Dipodascales incertae sedis</taxon>
        <taxon>Yarrowia</taxon>
    </lineage>
</organism>
<accession>A0A371BZW2</accession>
<feature type="domain" description="AMP-dependent synthetase/ligase" evidence="3">
    <location>
        <begin position="69"/>
        <end position="458"/>
    </location>
</feature>
<dbReference type="PANTHER" id="PTHR24096">
    <property type="entry name" value="LONG-CHAIN-FATTY-ACID--COA LIGASE"/>
    <property type="match status" value="1"/>
</dbReference>
<evidence type="ECO:0000259" key="4">
    <source>
        <dbReference type="Pfam" id="PF13193"/>
    </source>
</evidence>
<keyword evidence="2" id="KW-0436">Ligase</keyword>
<proteinExistence type="inferred from homology"/>
<gene>
    <name evidence="5" type="ORF">B0I71DRAFT_155462</name>
</gene>
<evidence type="ECO:0000256" key="2">
    <source>
        <dbReference type="ARBA" id="ARBA00022598"/>
    </source>
</evidence>
<sequence length="621" mass="67900">MAAPAAFKSKKRPFAHATSDWTRRNNNSTKAKIVMATTELPATQHIIHKAPKDVAQLFYGNVSDFMRMAPSQGDKKMFISAETGESLTTAQQWATVELFASKLYQLGIGHSLRPNSDAHLGDVVLLYVKNSIYIPAAHWALLDLGATVAPAAAVYKARDLVHQIELVKPKLIVCDADLKSEAVEALKILSKKMPIVTMEELRQPVKKLKQRQRFRLSRPEAAKRVAALVMSSGTSGGLPKAVRVTHHVVTSNAQCSAIVAPDLFDDPTNVISAVLPMSHIYGYFKFLFACFYTGETCVVHQSFDLKAVLDAQQKYGITSFFMVPPIIIALAKSPIVDEYIPSLQKLRFITSGAAPLGGNVIEDVKRRLGSHIAVTQMYGMTESILSTCFNPSDADVASRSVGKLCGNIEARIVGHDGVDQPAYNETDPDKIDAAFKRGDALPSGELWLRGPAIMAGYHGNCLANEESFVDASDAATVPHYHRKWLRTGDVAVIDVKGRIVIVDRTKEMIKSMGRAVAPAEIEALLLSHPQVMDCAVIGVHVPEKGTEAARAFLVLRDAQASVARDVAAWLNDQVPSYKRLHGGVVVFRGEVIPKNASGKILRRLLRQRKGDEVVFPERAKL</sequence>
<evidence type="ECO:0000259" key="3">
    <source>
        <dbReference type="Pfam" id="PF00501"/>
    </source>
</evidence>
<dbReference type="SUPFAM" id="SSF56801">
    <property type="entry name" value="Acetyl-CoA synthetase-like"/>
    <property type="match status" value="1"/>
</dbReference>
<dbReference type="AlphaFoldDB" id="A0A371BZW2"/>
<dbReference type="InterPro" id="IPR000873">
    <property type="entry name" value="AMP-dep_synth/lig_dom"/>
</dbReference>
<dbReference type="GO" id="GO:0019748">
    <property type="term" value="P:secondary metabolic process"/>
    <property type="evidence" value="ECO:0007669"/>
    <property type="project" value="TreeGrafter"/>
</dbReference>
<dbReference type="InterPro" id="IPR045851">
    <property type="entry name" value="AMP-bd_C_sf"/>
</dbReference>
<evidence type="ECO:0000313" key="5">
    <source>
        <dbReference type="EMBL" id="RDW23200.1"/>
    </source>
</evidence>
<evidence type="ECO:0000256" key="1">
    <source>
        <dbReference type="ARBA" id="ARBA00006432"/>
    </source>
</evidence>
<dbReference type="Gene3D" id="3.40.50.12780">
    <property type="entry name" value="N-terminal domain of ligase-like"/>
    <property type="match status" value="1"/>
</dbReference>
<evidence type="ECO:0008006" key="7">
    <source>
        <dbReference type="Google" id="ProtNLM"/>
    </source>
</evidence>
<reference evidence="5 6" key="1">
    <citation type="submission" date="2018-07" db="EMBL/GenBank/DDBJ databases">
        <title>Draft Genome Assemblies for Five Robust Yarrowia lipolytica Strains Exhibiting High Lipid Production and Pentose Sugar Utilization and Sugar Alcohol Secretion from Undetoxified Lignocellulosic Biomass Hydrolysates.</title>
        <authorList>
            <consortium name="DOE Joint Genome Institute"/>
            <person name="Walker C."/>
            <person name="Ryu S."/>
            <person name="Na H."/>
            <person name="Zane M."/>
            <person name="LaButti K."/>
            <person name="Lipzen A."/>
            <person name="Haridas S."/>
            <person name="Barry K."/>
            <person name="Grigoriev I.V."/>
            <person name="Quarterman J."/>
            <person name="Slininger P."/>
            <person name="Dien B."/>
            <person name="Trinh C.T."/>
        </authorList>
    </citation>
    <scope>NUCLEOTIDE SEQUENCE [LARGE SCALE GENOMIC DNA]</scope>
    <source>
        <strain evidence="5 6">YB392</strain>
    </source>
</reference>
<feature type="domain" description="AMP-binding enzyme C-terminal" evidence="4">
    <location>
        <begin position="520"/>
        <end position="599"/>
    </location>
</feature>
<comment type="similarity">
    <text evidence="1">Belongs to the ATP-dependent AMP-binding enzyme family.</text>
</comment>
<dbReference type="GO" id="GO:0016405">
    <property type="term" value="F:CoA-ligase activity"/>
    <property type="evidence" value="ECO:0007669"/>
    <property type="project" value="TreeGrafter"/>
</dbReference>
<evidence type="ECO:0000313" key="6">
    <source>
        <dbReference type="Proteomes" id="UP000256601"/>
    </source>
</evidence>
<dbReference type="InterPro" id="IPR025110">
    <property type="entry name" value="AMP-bd_C"/>
</dbReference>
<protein>
    <recommendedName>
        <fullName evidence="7">4-coumarate--CoA ligase</fullName>
    </recommendedName>
</protein>
<dbReference type="PANTHER" id="PTHR24096:SF149">
    <property type="entry name" value="AMP-BINDING DOMAIN-CONTAINING PROTEIN-RELATED"/>
    <property type="match status" value="1"/>
</dbReference>
<dbReference type="InterPro" id="IPR042099">
    <property type="entry name" value="ANL_N_sf"/>
</dbReference>
<dbReference type="Gene3D" id="3.30.300.30">
    <property type="match status" value="1"/>
</dbReference>
<dbReference type="Pfam" id="PF00501">
    <property type="entry name" value="AMP-binding"/>
    <property type="match status" value="1"/>
</dbReference>